<keyword evidence="4" id="KW-0694">RNA-binding</keyword>
<dbReference type="PANTHER" id="PTHR43051:SF11">
    <property type="entry name" value="TRNA NUCLEOTIDYLTRANSFERASE_POLY(A) POLYMERASE"/>
    <property type="match status" value="1"/>
</dbReference>
<dbReference type="Proteomes" id="UP001157006">
    <property type="component" value="Chromosome 2"/>
</dbReference>
<evidence type="ECO:0000256" key="1">
    <source>
        <dbReference type="ARBA" id="ARBA00007265"/>
    </source>
</evidence>
<dbReference type="Gene3D" id="3.30.460.10">
    <property type="entry name" value="Beta Polymerase, domain 2"/>
    <property type="match status" value="1"/>
</dbReference>
<evidence type="ECO:0000256" key="3">
    <source>
        <dbReference type="ARBA" id="ARBA00022741"/>
    </source>
</evidence>
<gene>
    <name evidence="7" type="ORF">VFH_II156400</name>
</gene>
<dbReference type="Pfam" id="PF01743">
    <property type="entry name" value="PolyA_pol"/>
    <property type="match status" value="1"/>
</dbReference>
<dbReference type="GO" id="GO:0000166">
    <property type="term" value="F:nucleotide binding"/>
    <property type="evidence" value="ECO:0007669"/>
    <property type="project" value="UniProtKB-KW"/>
</dbReference>
<keyword evidence="2 4" id="KW-0808">Transferase</keyword>
<proteinExistence type="inferred from homology"/>
<dbReference type="GO" id="GO:0016779">
    <property type="term" value="F:nucleotidyltransferase activity"/>
    <property type="evidence" value="ECO:0007669"/>
    <property type="project" value="InterPro"/>
</dbReference>
<dbReference type="InterPro" id="IPR032828">
    <property type="entry name" value="PolyA_RNA-bd"/>
</dbReference>
<reference evidence="7 8" key="1">
    <citation type="submission" date="2023-01" db="EMBL/GenBank/DDBJ databases">
        <authorList>
            <person name="Kreplak J."/>
        </authorList>
    </citation>
    <scope>NUCLEOTIDE SEQUENCE [LARGE SCALE GENOMIC DNA]</scope>
</reference>
<evidence type="ECO:0000256" key="4">
    <source>
        <dbReference type="RuleBase" id="RU003953"/>
    </source>
</evidence>
<evidence type="ECO:0000256" key="2">
    <source>
        <dbReference type="ARBA" id="ARBA00022679"/>
    </source>
</evidence>
<evidence type="ECO:0000259" key="6">
    <source>
        <dbReference type="Pfam" id="PF12627"/>
    </source>
</evidence>
<feature type="domain" description="tRNA nucleotidyltransferase/poly(A) polymerase RNA and SrmB- binding" evidence="6">
    <location>
        <begin position="234"/>
        <end position="295"/>
    </location>
</feature>
<dbReference type="GO" id="GO:0003723">
    <property type="term" value="F:RNA binding"/>
    <property type="evidence" value="ECO:0007669"/>
    <property type="project" value="UniProtKB-KW"/>
</dbReference>
<feature type="domain" description="Poly A polymerase head" evidence="5">
    <location>
        <begin position="94"/>
        <end position="202"/>
    </location>
</feature>
<evidence type="ECO:0000259" key="5">
    <source>
        <dbReference type="Pfam" id="PF01743"/>
    </source>
</evidence>
<dbReference type="SUPFAM" id="SSF81301">
    <property type="entry name" value="Nucleotidyltransferase"/>
    <property type="match status" value="1"/>
</dbReference>
<sequence>MAVPGFKFVRQSTLHLRSTPFQYLRKVVPKSVVAVEAAATSTNENGGGSVHEEGIKKSPEWKRIGSKELGIHNSSIDVTTKKVLNGLKKRGYDVYLVGGCVRDLVLKKTPKDFDIITSAELKEVMKVFSWCEIVGKRFPICHVHMDGTIVEVSSFNTARRKNGVEFSHHTETPNGCDEEDLLRWMNCLNRDFTINGLMLDPYARIVRTINPAEISFREDCARILRAIRIAARLGFSISKETAHFIKNLSCSILRLDKSRLLMEINYMLAYGSGEASLRLLWKYGLLDILLPFQAAYFAHHGFRRRDKRTNMLLSLFSNLDKLFAPNRPCHSSLWFGILALHKALSDRPRDPLVVAAFSLAVHNGGNLLEAVKIAGMINKPHDMRFPELLDPSGMDAEALVTGLNDLAESVRGTLLQMTDEHFVSQAMADYPQAPRSDLVFIPLGLYVKAFSIFECVKRSAGKKSLSKQGMKIDYEALAIGNIQEIRHVFARIVFDTVFPLHQVQDQALMSSRISQGG</sequence>
<evidence type="ECO:0000313" key="8">
    <source>
        <dbReference type="Proteomes" id="UP001157006"/>
    </source>
</evidence>
<protein>
    <submittedName>
        <fullName evidence="7">Uncharacterized protein</fullName>
    </submittedName>
</protein>
<dbReference type="AlphaFoldDB" id="A0AAV0ZKT2"/>
<keyword evidence="8" id="KW-1185">Reference proteome</keyword>
<accession>A0AAV0ZKT2</accession>
<dbReference type="Gene3D" id="1.10.3090.10">
    <property type="entry name" value="cca-adding enzyme, domain 2"/>
    <property type="match status" value="1"/>
</dbReference>
<evidence type="ECO:0000313" key="7">
    <source>
        <dbReference type="EMBL" id="CAI8599036.1"/>
    </source>
</evidence>
<organism evidence="7 8">
    <name type="scientific">Vicia faba</name>
    <name type="common">Broad bean</name>
    <name type="synonym">Faba vulgaris</name>
    <dbReference type="NCBI Taxonomy" id="3906"/>
    <lineage>
        <taxon>Eukaryota</taxon>
        <taxon>Viridiplantae</taxon>
        <taxon>Streptophyta</taxon>
        <taxon>Embryophyta</taxon>
        <taxon>Tracheophyta</taxon>
        <taxon>Spermatophyta</taxon>
        <taxon>Magnoliopsida</taxon>
        <taxon>eudicotyledons</taxon>
        <taxon>Gunneridae</taxon>
        <taxon>Pentapetalae</taxon>
        <taxon>rosids</taxon>
        <taxon>fabids</taxon>
        <taxon>Fabales</taxon>
        <taxon>Fabaceae</taxon>
        <taxon>Papilionoideae</taxon>
        <taxon>50 kb inversion clade</taxon>
        <taxon>NPAAA clade</taxon>
        <taxon>Hologalegina</taxon>
        <taxon>IRL clade</taxon>
        <taxon>Fabeae</taxon>
        <taxon>Vicia</taxon>
    </lineage>
</organism>
<keyword evidence="3" id="KW-0547">Nucleotide-binding</keyword>
<dbReference type="CDD" id="cd05398">
    <property type="entry name" value="NT_ClassII-CCAase"/>
    <property type="match status" value="1"/>
</dbReference>
<comment type="similarity">
    <text evidence="1 4">Belongs to the tRNA nucleotidyltransferase/poly(A) polymerase family.</text>
</comment>
<dbReference type="SUPFAM" id="SSF81891">
    <property type="entry name" value="Poly A polymerase C-terminal region-like"/>
    <property type="match status" value="1"/>
</dbReference>
<name>A0AAV0ZKT2_VICFA</name>
<dbReference type="GO" id="GO:0001680">
    <property type="term" value="P:tRNA 3'-terminal CCA addition"/>
    <property type="evidence" value="ECO:0007669"/>
    <property type="project" value="UniProtKB-ARBA"/>
</dbReference>
<dbReference type="InterPro" id="IPR052191">
    <property type="entry name" value="tRNA_ntf/polyA_polymerase_I"/>
</dbReference>
<dbReference type="Pfam" id="PF12627">
    <property type="entry name" value="PolyA_pol_RNAbd"/>
    <property type="match status" value="1"/>
</dbReference>
<dbReference type="InterPro" id="IPR002646">
    <property type="entry name" value="PolA_pol_head_dom"/>
</dbReference>
<dbReference type="PANTHER" id="PTHR43051">
    <property type="entry name" value="POLYNUCLEOTIDE ADENYLYLTRANSFERASE FAMILY PROTEIN"/>
    <property type="match status" value="1"/>
</dbReference>
<dbReference type="EMBL" id="OX451737">
    <property type="protein sequence ID" value="CAI8599036.1"/>
    <property type="molecule type" value="Genomic_DNA"/>
</dbReference>
<dbReference type="InterPro" id="IPR043519">
    <property type="entry name" value="NT_sf"/>
</dbReference>